<keyword evidence="7 11" id="KW-0853">WD repeat</keyword>
<dbReference type="PROSITE" id="PS50294">
    <property type="entry name" value="WD_REPEATS_REGION"/>
    <property type="match status" value="3"/>
</dbReference>
<dbReference type="AlphaFoldDB" id="G3B0I2"/>
<evidence type="ECO:0000256" key="10">
    <source>
        <dbReference type="ARBA" id="ARBA00023242"/>
    </source>
</evidence>
<dbReference type="OrthoDB" id="27911at2759"/>
<evidence type="ECO:0000256" key="4">
    <source>
        <dbReference type="ARBA" id="ARBA00005881"/>
    </source>
</evidence>
<keyword evidence="6" id="KW-0963">Cytoplasm</keyword>
<comment type="similarity">
    <text evidence="4">Belongs to the WD repeat ELP2 family.</text>
</comment>
<evidence type="ECO:0000256" key="6">
    <source>
        <dbReference type="ARBA" id="ARBA00022490"/>
    </source>
</evidence>
<feature type="repeat" description="WD" evidence="11">
    <location>
        <begin position="615"/>
        <end position="648"/>
    </location>
</feature>
<keyword evidence="10" id="KW-0539">Nucleus</keyword>
<keyword evidence="14" id="KW-1185">Reference proteome</keyword>
<name>G3B0I2_CANTC</name>
<dbReference type="InterPro" id="IPR015943">
    <property type="entry name" value="WD40/YVTN_repeat-like_dom_sf"/>
</dbReference>
<dbReference type="UniPathway" id="UPA00988"/>
<dbReference type="FunFam" id="2.130.10.10:FF:000400">
    <property type="entry name" value="Elongator acetyltransferase complex subunit 2"/>
    <property type="match status" value="1"/>
</dbReference>
<dbReference type="GeneID" id="18250678"/>
<evidence type="ECO:0000256" key="8">
    <source>
        <dbReference type="ARBA" id="ARBA00022694"/>
    </source>
</evidence>
<dbReference type="InterPro" id="IPR001680">
    <property type="entry name" value="WD40_rpt"/>
</dbReference>
<dbReference type="InterPro" id="IPR037289">
    <property type="entry name" value="Elp2"/>
</dbReference>
<feature type="repeat" description="WD" evidence="11">
    <location>
        <begin position="104"/>
        <end position="138"/>
    </location>
</feature>
<evidence type="ECO:0000256" key="3">
    <source>
        <dbReference type="ARBA" id="ARBA00005043"/>
    </source>
</evidence>
<dbReference type="SUPFAM" id="SSF50960">
    <property type="entry name" value="TolB, C-terminal domain"/>
    <property type="match status" value="1"/>
</dbReference>
<dbReference type="KEGG" id="cten:18250678"/>
<protein>
    <recommendedName>
        <fullName evidence="5">Elongator complex protein 2</fullName>
    </recommendedName>
</protein>
<evidence type="ECO:0000256" key="12">
    <source>
        <dbReference type="SAM" id="MobiDB-lite"/>
    </source>
</evidence>
<dbReference type="HOGENOM" id="CLU_006430_0_0_1"/>
<dbReference type="Proteomes" id="UP000000707">
    <property type="component" value="Unassembled WGS sequence"/>
</dbReference>
<evidence type="ECO:0000256" key="7">
    <source>
        <dbReference type="ARBA" id="ARBA00022574"/>
    </source>
</evidence>
<dbReference type="eggNOG" id="KOG1063">
    <property type="taxonomic scope" value="Eukaryota"/>
</dbReference>
<dbReference type="GO" id="GO:0005634">
    <property type="term" value="C:nucleus"/>
    <property type="evidence" value="ECO:0007669"/>
    <property type="project" value="UniProtKB-SubCell"/>
</dbReference>
<dbReference type="Gene3D" id="2.130.10.10">
    <property type="entry name" value="YVTN repeat-like/Quinoprotein amine dehydrogenase"/>
    <property type="match status" value="4"/>
</dbReference>
<evidence type="ECO:0000256" key="11">
    <source>
        <dbReference type="PROSITE-ProRule" id="PRU00221"/>
    </source>
</evidence>
<dbReference type="GO" id="GO:0005737">
    <property type="term" value="C:cytoplasm"/>
    <property type="evidence" value="ECO:0007669"/>
    <property type="project" value="UniProtKB-SubCell"/>
</dbReference>
<proteinExistence type="inferred from homology"/>
<evidence type="ECO:0000313" key="13">
    <source>
        <dbReference type="EMBL" id="EGV65407.1"/>
    </source>
</evidence>
<dbReference type="STRING" id="590646.G3B0I2"/>
<comment type="pathway">
    <text evidence="3">tRNA modification; 5-methoxycarbonylmethyl-2-thiouridine-tRNA biosynthesis.</text>
</comment>
<accession>G3B0I2</accession>
<gene>
    <name evidence="13" type="ORF">CANTEDRAFT_97306</name>
</gene>
<organism evidence="14">
    <name type="scientific">Candida tenuis (strain ATCC 10573 / BCRC 21748 / CBS 615 / JCM 9827 / NBRC 10315 / NRRL Y-1498 / VKM Y-70)</name>
    <name type="common">Yeast</name>
    <name type="synonym">Yamadazyma tenuis</name>
    <dbReference type="NCBI Taxonomy" id="590646"/>
    <lineage>
        <taxon>Eukaryota</taxon>
        <taxon>Fungi</taxon>
        <taxon>Dikarya</taxon>
        <taxon>Ascomycota</taxon>
        <taxon>Saccharomycotina</taxon>
        <taxon>Pichiomycetes</taxon>
        <taxon>Debaryomycetaceae</taxon>
        <taxon>Yamadazyma</taxon>
    </lineage>
</organism>
<evidence type="ECO:0000256" key="2">
    <source>
        <dbReference type="ARBA" id="ARBA00004496"/>
    </source>
</evidence>
<dbReference type="SUPFAM" id="SSF50978">
    <property type="entry name" value="WD40 repeat-like"/>
    <property type="match status" value="2"/>
</dbReference>
<evidence type="ECO:0000256" key="5">
    <source>
        <dbReference type="ARBA" id="ARBA00020267"/>
    </source>
</evidence>
<evidence type="ECO:0000256" key="1">
    <source>
        <dbReference type="ARBA" id="ARBA00004123"/>
    </source>
</evidence>
<dbReference type="PROSITE" id="PS50082">
    <property type="entry name" value="WD_REPEATS_2"/>
    <property type="match status" value="4"/>
</dbReference>
<dbReference type="GO" id="GO:0033588">
    <property type="term" value="C:elongator holoenzyme complex"/>
    <property type="evidence" value="ECO:0007669"/>
    <property type="project" value="InterPro"/>
</dbReference>
<evidence type="ECO:0000313" key="14">
    <source>
        <dbReference type="Proteomes" id="UP000000707"/>
    </source>
</evidence>
<feature type="repeat" description="WD" evidence="11">
    <location>
        <begin position="58"/>
        <end position="99"/>
    </location>
</feature>
<dbReference type="PANTHER" id="PTHR44111">
    <property type="entry name" value="ELONGATOR COMPLEX PROTEIN 2"/>
    <property type="match status" value="1"/>
</dbReference>
<dbReference type="PANTHER" id="PTHR44111:SF1">
    <property type="entry name" value="ELONGATOR COMPLEX PROTEIN 2"/>
    <property type="match status" value="1"/>
</dbReference>
<dbReference type="EMBL" id="GL996514">
    <property type="protein sequence ID" value="EGV65407.1"/>
    <property type="molecule type" value="Genomic_DNA"/>
</dbReference>
<keyword evidence="9" id="KW-0677">Repeat</keyword>
<reference evidence="13 14" key="1">
    <citation type="journal article" date="2011" name="Proc. Natl. Acad. Sci. U.S.A.">
        <title>Comparative genomics of xylose-fermenting fungi for enhanced biofuel production.</title>
        <authorList>
            <person name="Wohlbach D.J."/>
            <person name="Kuo A."/>
            <person name="Sato T.K."/>
            <person name="Potts K.M."/>
            <person name="Salamov A.A."/>
            <person name="LaButti K.M."/>
            <person name="Sun H."/>
            <person name="Clum A."/>
            <person name="Pangilinan J.L."/>
            <person name="Lindquist E.A."/>
            <person name="Lucas S."/>
            <person name="Lapidus A."/>
            <person name="Jin M."/>
            <person name="Gunawan C."/>
            <person name="Balan V."/>
            <person name="Dale B.E."/>
            <person name="Jeffries T.W."/>
            <person name="Zinkel R."/>
            <person name="Barry K.W."/>
            <person name="Grigoriev I.V."/>
            <person name="Gasch A.P."/>
        </authorList>
    </citation>
    <scope>NUCLEOTIDE SEQUENCE [LARGE SCALE GENOMIC DNA]</scope>
    <source>
        <strain evidence="14">ATCC 10573 / BCRC 21748 / CBS 615 / JCM 9827 / NBRC 10315 / NRRL Y-1498 / VKM Y-70</strain>
    </source>
</reference>
<dbReference type="SMART" id="SM00320">
    <property type="entry name" value="WD40"/>
    <property type="match status" value="11"/>
</dbReference>
<dbReference type="Pfam" id="PF00400">
    <property type="entry name" value="WD40"/>
    <property type="match status" value="7"/>
</dbReference>
<dbReference type="InterPro" id="IPR036322">
    <property type="entry name" value="WD40_repeat_dom_sf"/>
</dbReference>
<dbReference type="GO" id="GO:0002098">
    <property type="term" value="P:tRNA wobble uridine modification"/>
    <property type="evidence" value="ECO:0007669"/>
    <property type="project" value="InterPro"/>
</dbReference>
<feature type="region of interest" description="Disordered" evidence="12">
    <location>
        <begin position="519"/>
        <end position="541"/>
    </location>
</feature>
<sequence>MEQVPFAAEQDAVFVGANKQSFVVDYDYSHDLVAYGAGKTIALWKPTQNHHKGVFCTLKNHTAEVTCVRFVPNSPFLVSCAEDCKVSIWQRRDNSNHYELSQTMTEHTGSVTCITVLNEKIFATGGSDGHVILWGLDSSGSWDQITHFEVKSGFYPLTLSLLEVKQNQYILAIGGTTAHLYVYTFTFHNKVIDNLVQSAILTGHEDWIKCLAFTQESEDEFLLASGSQDRYIRLWRLRVNEKIDNSDEDSTKLILLSNKQYKFAVEHTKCAISFEALIMGHDDWVTGLSWHPSYDLSAPKYQESNKKLQLLSSSADTALMVWEMDHDSGIWICISRLGELSIKGASTATGASGGFWSCTWFVNNGAQYILTNGKTGSLRAYKNEDGDNNNWESELSITGPTKEVTDLVWSLNGQYFMATSLDQTTRLLAPWKLEDGSTWLEFARPQIHGYDMVCIDNISPTKFVSAGDEKILRVFEMTHSINRLLKQFCGIDIGTHEELPDTAALPVLGLSNKAANEQLEVGEASEQQDSEEAGDVKKDDILDDLTGPPLEDYLQRFTLFPEVEKLYGHGYEVSCCVTSPNGKLIASSCKSNSLKHGMLRMFNINNDFQQCEQTLPGHSLTITNIQFSPDGSYLLSVSRDRQFILWRVVDENTGQFEMVETNPKAHTRIIWDSSWLPKQLGSYFITVGRDKSLKFWYVDESSEKKVSLVDSLKASGVITSVSVHPEAIDNKAVVAIGLESGEIHLYYIEFGKSEKKLQTWAQIPQKIAPADKVSKLSFSKVLHDGKLLLASGSADTSIRLYSISIPI</sequence>
<feature type="repeat" description="WD" evidence="11">
    <location>
        <begin position="201"/>
        <end position="245"/>
    </location>
</feature>
<evidence type="ECO:0000256" key="9">
    <source>
        <dbReference type="ARBA" id="ARBA00022737"/>
    </source>
</evidence>
<comment type="subcellular location">
    <subcellularLocation>
        <location evidence="2">Cytoplasm</location>
    </subcellularLocation>
    <subcellularLocation>
        <location evidence="1">Nucleus</location>
    </subcellularLocation>
</comment>
<keyword evidence="8" id="KW-0819">tRNA processing</keyword>